<protein>
    <submittedName>
        <fullName evidence="2">Uncharacterized protein</fullName>
    </submittedName>
</protein>
<dbReference type="AlphaFoldDB" id="A0A0F9K9F9"/>
<evidence type="ECO:0000313" key="2">
    <source>
        <dbReference type="EMBL" id="KKM71271.1"/>
    </source>
</evidence>
<dbReference type="EMBL" id="LAZR01009672">
    <property type="protein sequence ID" value="KKM71271.1"/>
    <property type="molecule type" value="Genomic_DNA"/>
</dbReference>
<sequence>MSTNKVKEQRRPQGDSEKLNYVVEVQQ</sequence>
<gene>
    <name evidence="2" type="ORF">LCGC14_1432370</name>
</gene>
<feature type="non-terminal residue" evidence="2">
    <location>
        <position position="27"/>
    </location>
</feature>
<organism evidence="2">
    <name type="scientific">marine sediment metagenome</name>
    <dbReference type="NCBI Taxonomy" id="412755"/>
    <lineage>
        <taxon>unclassified sequences</taxon>
        <taxon>metagenomes</taxon>
        <taxon>ecological metagenomes</taxon>
    </lineage>
</organism>
<evidence type="ECO:0000256" key="1">
    <source>
        <dbReference type="SAM" id="MobiDB-lite"/>
    </source>
</evidence>
<feature type="region of interest" description="Disordered" evidence="1">
    <location>
        <begin position="1"/>
        <end position="27"/>
    </location>
</feature>
<feature type="compositionally biased region" description="Basic and acidic residues" evidence="1">
    <location>
        <begin position="1"/>
        <end position="18"/>
    </location>
</feature>
<comment type="caution">
    <text evidence="2">The sequence shown here is derived from an EMBL/GenBank/DDBJ whole genome shotgun (WGS) entry which is preliminary data.</text>
</comment>
<name>A0A0F9K9F9_9ZZZZ</name>
<proteinExistence type="predicted"/>
<reference evidence="2" key="1">
    <citation type="journal article" date="2015" name="Nature">
        <title>Complex archaea that bridge the gap between prokaryotes and eukaryotes.</title>
        <authorList>
            <person name="Spang A."/>
            <person name="Saw J.H."/>
            <person name="Jorgensen S.L."/>
            <person name="Zaremba-Niedzwiedzka K."/>
            <person name="Martijn J."/>
            <person name="Lind A.E."/>
            <person name="van Eijk R."/>
            <person name="Schleper C."/>
            <person name="Guy L."/>
            <person name="Ettema T.J."/>
        </authorList>
    </citation>
    <scope>NUCLEOTIDE SEQUENCE</scope>
</reference>
<accession>A0A0F9K9F9</accession>